<dbReference type="Pfam" id="PF00732">
    <property type="entry name" value="GMC_oxred_N"/>
    <property type="match status" value="1"/>
</dbReference>
<keyword evidence="3" id="KW-0285">Flavoprotein</keyword>
<dbReference type="SUPFAM" id="SSF51905">
    <property type="entry name" value="FAD/NAD(P)-binding domain"/>
    <property type="match status" value="1"/>
</dbReference>
<dbReference type="Gene3D" id="3.30.410.40">
    <property type="match status" value="1"/>
</dbReference>
<dbReference type="Pfam" id="PF05199">
    <property type="entry name" value="GMC_oxred_C"/>
    <property type="match status" value="1"/>
</dbReference>
<dbReference type="RefSeq" id="WP_150549817.1">
    <property type="nucleotide sequence ID" value="NZ_QAIC01000040.1"/>
</dbReference>
<sequence>MPRGHAHRRIRRHSVQNVRERFDYVIIGGGSAGCVLAHRLSANRELRVALIEAGSDTPPGAIPAEILDSYPMPVFCGDRYIWPELKAKATAASPLKVYEQGKVMGGGSSINVQAANRGLPRDYDDWAEQGASGWAWKDVLPYFRKLERDVDYGGSALHGADGPVAIRRIKPDAWPRFCHAFAEGLQRNGLPMLEDQNAEFGDGMFPAAFSNFDDKRVSTAVAYLDAATRARTNLRIYSNTTVERLIVTGQRAHGVVAMSASGERLQIDAAEVIVSAGALQSPALLLRAGIGAGSELQALGIPVVADRPGVGRNLQDHPSLTFCHFLDPEFRMPLSRRRASMTAARFSSGLDGCDNADMYLSSATRAAWHALGNRLGLFFLWCNRPFSRGRVQLTSADPFTPPRVDLNLLDDERDARRMAIGVRRVAQIVQQTALHRHPDDFFPAAFSPRVKALSRFSAGNAALTKVLGLALDTPAPLRRWIIDTFVTGGIRMSALLADDKELDAFIRKYVFGVWHASGTCRMGPASDRMAVTNQEGLVHDVANLRVVDASLMPKLPSANTNIPTIMMAEKIADAILARRKAPPGVLVSSEA</sequence>
<dbReference type="InterPro" id="IPR012132">
    <property type="entry name" value="GMC_OxRdtase"/>
</dbReference>
<feature type="domain" description="Glucose-methanol-choline oxidoreductase C-terminal" evidence="7">
    <location>
        <begin position="385"/>
        <end position="568"/>
    </location>
</feature>
<keyword evidence="10" id="KW-1185">Reference proteome</keyword>
<dbReference type="Proteomes" id="UP001172788">
    <property type="component" value="Unassembled WGS sequence"/>
</dbReference>
<name>A0AAW7MMN7_9BURK</name>
<organism evidence="8 11">
    <name type="scientific">Pandoraea cepalis</name>
    <dbReference type="NCBI Taxonomy" id="2508294"/>
    <lineage>
        <taxon>Bacteria</taxon>
        <taxon>Pseudomonadati</taxon>
        <taxon>Pseudomonadota</taxon>
        <taxon>Betaproteobacteria</taxon>
        <taxon>Burkholderiales</taxon>
        <taxon>Burkholderiaceae</taxon>
        <taxon>Pandoraea</taxon>
    </lineage>
</organism>
<dbReference type="Proteomes" id="UP001172791">
    <property type="component" value="Unassembled WGS sequence"/>
</dbReference>
<feature type="binding site" evidence="5">
    <location>
        <begin position="514"/>
        <end position="515"/>
    </location>
    <ligand>
        <name>FAD</name>
        <dbReference type="ChEBI" id="CHEBI:57692"/>
    </ligand>
</feature>
<evidence type="ECO:0000313" key="9">
    <source>
        <dbReference type="EMBL" id="MDN4579593.1"/>
    </source>
</evidence>
<evidence type="ECO:0000256" key="3">
    <source>
        <dbReference type="ARBA" id="ARBA00022630"/>
    </source>
</evidence>
<dbReference type="InterPro" id="IPR036188">
    <property type="entry name" value="FAD/NAD-bd_sf"/>
</dbReference>
<dbReference type="PIRSF" id="PIRSF000137">
    <property type="entry name" value="Alcohol_oxidase"/>
    <property type="match status" value="1"/>
</dbReference>
<dbReference type="EMBL" id="QAIC01000040">
    <property type="protein sequence ID" value="MDN4574089.1"/>
    <property type="molecule type" value="Genomic_DNA"/>
</dbReference>
<dbReference type="PANTHER" id="PTHR11552">
    <property type="entry name" value="GLUCOSE-METHANOL-CHOLINE GMC OXIDOREDUCTASE"/>
    <property type="match status" value="1"/>
</dbReference>
<feature type="binding site" evidence="5">
    <location>
        <position position="103"/>
    </location>
    <ligand>
        <name>FAD</name>
        <dbReference type="ChEBI" id="CHEBI:57692"/>
    </ligand>
</feature>
<protein>
    <submittedName>
        <fullName evidence="8">Glucose-methanol-choline oxidoreductase</fullName>
    </submittedName>
</protein>
<evidence type="ECO:0000313" key="11">
    <source>
        <dbReference type="Proteomes" id="UP001172791"/>
    </source>
</evidence>
<feature type="domain" description="Glucose-methanol-choline oxidoreductase N-terminal" evidence="6">
    <location>
        <begin position="22"/>
        <end position="318"/>
    </location>
</feature>
<accession>A0AAW7MMN7</accession>
<dbReference type="InterPro" id="IPR007867">
    <property type="entry name" value="GMC_OxRtase_C"/>
</dbReference>
<evidence type="ECO:0000256" key="4">
    <source>
        <dbReference type="ARBA" id="ARBA00022827"/>
    </source>
</evidence>
<keyword evidence="4 5" id="KW-0274">FAD</keyword>
<evidence type="ECO:0000256" key="5">
    <source>
        <dbReference type="PIRSR" id="PIRSR000137-2"/>
    </source>
</evidence>
<gene>
    <name evidence="8" type="ORF">DBA34_12565</name>
    <name evidence="9" type="ORF">DBB29_15875</name>
</gene>
<evidence type="ECO:0000259" key="7">
    <source>
        <dbReference type="Pfam" id="PF05199"/>
    </source>
</evidence>
<comment type="cofactor">
    <cofactor evidence="1 5">
        <name>FAD</name>
        <dbReference type="ChEBI" id="CHEBI:57692"/>
    </cofactor>
</comment>
<evidence type="ECO:0000259" key="6">
    <source>
        <dbReference type="Pfam" id="PF00732"/>
    </source>
</evidence>
<dbReference type="EMBL" id="QAID01000043">
    <property type="protein sequence ID" value="MDN4579593.1"/>
    <property type="molecule type" value="Genomic_DNA"/>
</dbReference>
<reference evidence="8" key="1">
    <citation type="submission" date="2018-04" db="EMBL/GenBank/DDBJ databases">
        <authorList>
            <person name="Jy Z."/>
        </authorList>
    </citation>
    <scope>NUCLEOTIDE SEQUENCE</scope>
    <source>
        <strain evidence="9">AS13</strain>
        <strain evidence="8">LA18</strain>
    </source>
</reference>
<comment type="caution">
    <text evidence="8">The sequence shown here is derived from an EMBL/GenBank/DDBJ whole genome shotgun (WGS) entry which is preliminary data.</text>
</comment>
<evidence type="ECO:0000256" key="2">
    <source>
        <dbReference type="ARBA" id="ARBA00010790"/>
    </source>
</evidence>
<dbReference type="GO" id="GO:0016614">
    <property type="term" value="F:oxidoreductase activity, acting on CH-OH group of donors"/>
    <property type="evidence" value="ECO:0007669"/>
    <property type="project" value="InterPro"/>
</dbReference>
<dbReference type="PANTHER" id="PTHR11552:SF147">
    <property type="entry name" value="CHOLINE DEHYDROGENASE, MITOCHONDRIAL"/>
    <property type="match status" value="1"/>
</dbReference>
<comment type="similarity">
    <text evidence="2">Belongs to the GMC oxidoreductase family.</text>
</comment>
<dbReference type="InterPro" id="IPR000172">
    <property type="entry name" value="GMC_OxRdtase_N"/>
</dbReference>
<proteinExistence type="inferred from homology"/>
<evidence type="ECO:0000313" key="10">
    <source>
        <dbReference type="Proteomes" id="UP001172788"/>
    </source>
</evidence>
<dbReference type="Gene3D" id="3.50.50.60">
    <property type="entry name" value="FAD/NAD(P)-binding domain"/>
    <property type="match status" value="2"/>
</dbReference>
<dbReference type="GO" id="GO:0050660">
    <property type="term" value="F:flavin adenine dinucleotide binding"/>
    <property type="evidence" value="ECO:0007669"/>
    <property type="project" value="InterPro"/>
</dbReference>
<evidence type="ECO:0000256" key="1">
    <source>
        <dbReference type="ARBA" id="ARBA00001974"/>
    </source>
</evidence>
<dbReference type="Gene3D" id="3.30.560.10">
    <property type="entry name" value="Glucose Oxidase, domain 3"/>
    <property type="match status" value="1"/>
</dbReference>
<feature type="binding site" evidence="5">
    <location>
        <position position="242"/>
    </location>
    <ligand>
        <name>FAD</name>
        <dbReference type="ChEBI" id="CHEBI:57692"/>
    </ligand>
</feature>
<dbReference type="SUPFAM" id="SSF54373">
    <property type="entry name" value="FAD-linked reductases, C-terminal domain"/>
    <property type="match status" value="1"/>
</dbReference>
<dbReference type="PROSITE" id="PS51257">
    <property type="entry name" value="PROKAR_LIPOPROTEIN"/>
    <property type="match status" value="1"/>
</dbReference>
<dbReference type="AlphaFoldDB" id="A0AAW7MMN7"/>
<evidence type="ECO:0000313" key="8">
    <source>
        <dbReference type="EMBL" id="MDN4574089.1"/>
    </source>
</evidence>